<name>A0A1P8JXH8_9BURK</name>
<dbReference type="PANTHER" id="PTHR34408:SF1">
    <property type="entry name" value="GLYCOSYL HYDROLASE FAMILY 19 DOMAIN-CONTAINING PROTEIN HI_1415"/>
    <property type="match status" value="1"/>
</dbReference>
<dbReference type="Gene3D" id="1.10.530.10">
    <property type="match status" value="1"/>
</dbReference>
<protein>
    <recommendedName>
        <fullName evidence="3">Glycoside hydrolase family 19 catalytic domain-containing protein</fullName>
    </recommendedName>
</protein>
<dbReference type="KEGG" id="rhy:RD110_15630"/>
<reference evidence="1 2" key="1">
    <citation type="submission" date="2017-01" db="EMBL/GenBank/DDBJ databases">
        <authorList>
            <person name="Mah S.A."/>
            <person name="Swanson W.J."/>
            <person name="Moy G.W."/>
            <person name="Vacquier V.D."/>
        </authorList>
    </citation>
    <scope>NUCLEOTIDE SEQUENCE [LARGE SCALE GENOMIC DNA]</scope>
    <source>
        <strain evidence="1 2">DCY110</strain>
    </source>
</reference>
<gene>
    <name evidence="1" type="ORF">RD110_15630</name>
</gene>
<dbReference type="STRING" id="1842727.RD110_15630"/>
<dbReference type="InterPro" id="IPR052354">
    <property type="entry name" value="Cell_Wall_Dynamics_Protein"/>
</dbReference>
<evidence type="ECO:0008006" key="3">
    <source>
        <dbReference type="Google" id="ProtNLM"/>
    </source>
</evidence>
<accession>A0A1P8JXH8</accession>
<sequence>MKEIAMKTTNDWLRILTSCNVKPATAIAWAPVFANTISDDTFSSPDDLAPFLGQILVESRLLEKLEEDLNYTTAERICAVWPRRFPTLADARPYVRNPEALANRTYGGRMGNVEIGDGWRYRGRGFPMITGRTGYAFTGDLIGQDLEHTPELLTQPHFALQAGIQWWEKRIPDAILNDPEAVTKKVQGGDEALARRIELTDLARAALA</sequence>
<dbReference type="InterPro" id="IPR023346">
    <property type="entry name" value="Lysozyme-like_dom_sf"/>
</dbReference>
<dbReference type="PANTHER" id="PTHR34408">
    <property type="entry name" value="FAMILY PROTEIN, PUTATIVE-RELATED"/>
    <property type="match status" value="1"/>
</dbReference>
<dbReference type="SUPFAM" id="SSF53955">
    <property type="entry name" value="Lysozyme-like"/>
    <property type="match status" value="1"/>
</dbReference>
<proteinExistence type="predicted"/>
<evidence type="ECO:0000313" key="2">
    <source>
        <dbReference type="Proteomes" id="UP000186609"/>
    </source>
</evidence>
<evidence type="ECO:0000313" key="1">
    <source>
        <dbReference type="EMBL" id="APW38453.1"/>
    </source>
</evidence>
<dbReference type="AlphaFoldDB" id="A0A1P8JXH8"/>
<organism evidence="1 2">
    <name type="scientific">Rhodoferax koreensis</name>
    <dbReference type="NCBI Taxonomy" id="1842727"/>
    <lineage>
        <taxon>Bacteria</taxon>
        <taxon>Pseudomonadati</taxon>
        <taxon>Pseudomonadota</taxon>
        <taxon>Betaproteobacteria</taxon>
        <taxon>Burkholderiales</taxon>
        <taxon>Comamonadaceae</taxon>
        <taxon>Rhodoferax</taxon>
    </lineage>
</organism>
<dbReference type="Proteomes" id="UP000186609">
    <property type="component" value="Chromosome"/>
</dbReference>
<keyword evidence="2" id="KW-1185">Reference proteome</keyword>
<dbReference type="EMBL" id="CP019236">
    <property type="protein sequence ID" value="APW38453.1"/>
    <property type="molecule type" value="Genomic_DNA"/>
</dbReference>